<dbReference type="Gene3D" id="4.10.240.10">
    <property type="entry name" value="Zn(2)-C6 fungal-type DNA-binding domain"/>
    <property type="match status" value="1"/>
</dbReference>
<proteinExistence type="predicted"/>
<sequence length="827" mass="90316">MDSMEEDTPGGSGDAPAPAPSSSAPQAANGPSGNNPSAAPVTPAPPSAGATPILPAAVAQGGSKRKRGLGVVTPNACTECRKKRAKCDGQKPCGRCKSQKDVECIYEMPVRQSKDTLRHEIEQLRRQQRNNDQVIAALVRPDLWEEVLARLRNGQSVESISKWLGGTLPSGGGTLPPISRLLSPSGGAHSAVAGYAPSAHGSYASVDPATGQQPHGTGQDDDQQSPWGGHFSSQSHSTPSGSHPGSMNWNSEAIRGPPQSRVGSWLESEVGSQRARGLDQVLAPHIPPMQVPAGTWTTITGDSALVQHLLALYFCWEYPTFASLSKEHFLKDFMEGRARFCSSILVNALLALGCRFSSQPNTRANPNDPHTSGDHFFKESQRLFYQEENHHTLTTIQALGIMSIREASCGRDSESWYYAGQSIRLAIEMGLHRLEDDGRDDDESAVQAATFWGAFALDHAWSLATGSLPQSSCFPRLPPKPAIIDDIEASLWIPYTDDGAPLQRSCEQPSNVRSVYKCFCELSELVHQSLYMLHSPGKPLSSRDLLNIYTQYLNWYDRIPEVLRLGHNFTPAVLFAHMYYHFAILLLFRPLIKLRIIGSSISPRDVCSQAADAICGLLRSYSQLYTLRRTPSFVPYFVLTSSIMHLAIGATSSTAPQSTTDTDSAQHGQSAQAPPRIPKLDPHAAESLSRGIEDLTEMAPCHHFAEQALNILRYLAKKWNVDIEIKPTPEDERPRSELPDVRQTTRPVTSSLNFFAPNFLESDFNCTWGRGSGPGLGGGDTRSINRPQGVPQIADAMENPLFWPFPMQGRPMLPSGKELEEAGFELI</sequence>
<feature type="region of interest" description="Disordered" evidence="8">
    <location>
        <begin position="654"/>
        <end position="685"/>
    </location>
</feature>
<comment type="caution">
    <text evidence="10">The sequence shown here is derived from an EMBL/GenBank/DDBJ whole genome shotgun (WGS) entry which is preliminary data.</text>
</comment>
<accession>A0ABQ0G1A4</accession>
<keyword evidence="5" id="KW-0238">DNA-binding</keyword>
<dbReference type="Pfam" id="PF04082">
    <property type="entry name" value="Fungal_trans"/>
    <property type="match status" value="1"/>
</dbReference>
<feature type="compositionally biased region" description="Low complexity" evidence="8">
    <location>
        <begin position="229"/>
        <end position="246"/>
    </location>
</feature>
<dbReference type="GeneID" id="98172491"/>
<dbReference type="InterPro" id="IPR007219">
    <property type="entry name" value="XnlR_reg_dom"/>
</dbReference>
<evidence type="ECO:0000256" key="1">
    <source>
        <dbReference type="ARBA" id="ARBA00004123"/>
    </source>
</evidence>
<keyword evidence="6" id="KW-0804">Transcription</keyword>
<feature type="compositionally biased region" description="Polar residues" evidence="8">
    <location>
        <begin position="654"/>
        <end position="672"/>
    </location>
</feature>
<feature type="domain" description="Zn(2)-C6 fungal-type" evidence="9">
    <location>
        <begin position="76"/>
        <end position="106"/>
    </location>
</feature>
<dbReference type="InterPro" id="IPR036864">
    <property type="entry name" value="Zn2-C6_fun-type_DNA-bd_sf"/>
</dbReference>
<evidence type="ECO:0000256" key="6">
    <source>
        <dbReference type="ARBA" id="ARBA00023163"/>
    </source>
</evidence>
<evidence type="ECO:0000259" key="9">
    <source>
        <dbReference type="PROSITE" id="PS50048"/>
    </source>
</evidence>
<dbReference type="Proteomes" id="UP001628179">
    <property type="component" value="Unassembled WGS sequence"/>
</dbReference>
<reference evidence="10 11" key="1">
    <citation type="submission" date="2024-09" db="EMBL/GenBank/DDBJ databases">
        <title>Itraconazole resistance in Madurella fahalii resulting from another homologue of gene encoding cytochrome P450 14-alpha sterol demethylase (CYP51).</title>
        <authorList>
            <person name="Yoshioka I."/>
            <person name="Fahal A.H."/>
            <person name="Kaneko S."/>
            <person name="Yaguchi T."/>
        </authorList>
    </citation>
    <scope>NUCLEOTIDE SEQUENCE [LARGE SCALE GENOMIC DNA]</scope>
    <source>
        <strain evidence="10 11">IFM 68171</strain>
    </source>
</reference>
<keyword evidence="2" id="KW-0479">Metal-binding</keyword>
<dbReference type="EMBL" id="BAAFSV010000001">
    <property type="protein sequence ID" value="GAB1311536.1"/>
    <property type="molecule type" value="Genomic_DNA"/>
</dbReference>
<dbReference type="PROSITE" id="PS50048">
    <property type="entry name" value="ZN2_CY6_FUNGAL_2"/>
    <property type="match status" value="1"/>
</dbReference>
<name>A0ABQ0G1A4_9PEZI</name>
<dbReference type="PROSITE" id="PS00463">
    <property type="entry name" value="ZN2_CY6_FUNGAL_1"/>
    <property type="match status" value="1"/>
</dbReference>
<evidence type="ECO:0000256" key="5">
    <source>
        <dbReference type="ARBA" id="ARBA00023125"/>
    </source>
</evidence>
<dbReference type="SMART" id="SM00066">
    <property type="entry name" value="GAL4"/>
    <property type="match status" value="1"/>
</dbReference>
<dbReference type="SMART" id="SM00906">
    <property type="entry name" value="Fungal_trans"/>
    <property type="match status" value="1"/>
</dbReference>
<dbReference type="InterPro" id="IPR001138">
    <property type="entry name" value="Zn2Cys6_DnaBD"/>
</dbReference>
<protein>
    <recommendedName>
        <fullName evidence="9">Zn(2)-C6 fungal-type domain-containing protein</fullName>
    </recommendedName>
</protein>
<keyword evidence="7" id="KW-0539">Nucleus</keyword>
<evidence type="ECO:0000256" key="8">
    <source>
        <dbReference type="SAM" id="MobiDB-lite"/>
    </source>
</evidence>
<dbReference type="PANTHER" id="PTHR31313">
    <property type="entry name" value="TY1 ENHANCER ACTIVATOR"/>
    <property type="match status" value="1"/>
</dbReference>
<feature type="compositionally biased region" description="Low complexity" evidence="8">
    <location>
        <begin position="14"/>
        <end position="52"/>
    </location>
</feature>
<dbReference type="SUPFAM" id="SSF57701">
    <property type="entry name" value="Zn2/Cys6 DNA-binding domain"/>
    <property type="match status" value="1"/>
</dbReference>
<feature type="region of interest" description="Disordered" evidence="8">
    <location>
        <begin position="1"/>
        <end position="71"/>
    </location>
</feature>
<keyword evidence="3" id="KW-0862">Zinc</keyword>
<organism evidence="10 11">
    <name type="scientific">Madurella fahalii</name>
    <dbReference type="NCBI Taxonomy" id="1157608"/>
    <lineage>
        <taxon>Eukaryota</taxon>
        <taxon>Fungi</taxon>
        <taxon>Dikarya</taxon>
        <taxon>Ascomycota</taxon>
        <taxon>Pezizomycotina</taxon>
        <taxon>Sordariomycetes</taxon>
        <taxon>Sordariomycetidae</taxon>
        <taxon>Sordariales</taxon>
        <taxon>Sordariales incertae sedis</taxon>
        <taxon>Madurella</taxon>
    </lineage>
</organism>
<keyword evidence="4" id="KW-0805">Transcription regulation</keyword>
<evidence type="ECO:0000313" key="10">
    <source>
        <dbReference type="EMBL" id="GAB1311536.1"/>
    </source>
</evidence>
<dbReference type="CDD" id="cd00067">
    <property type="entry name" value="GAL4"/>
    <property type="match status" value="1"/>
</dbReference>
<dbReference type="InterPro" id="IPR051615">
    <property type="entry name" value="Transcr_Regulatory_Elem"/>
</dbReference>
<feature type="region of interest" description="Disordered" evidence="8">
    <location>
        <begin position="203"/>
        <end position="268"/>
    </location>
</feature>
<evidence type="ECO:0000256" key="4">
    <source>
        <dbReference type="ARBA" id="ARBA00023015"/>
    </source>
</evidence>
<evidence type="ECO:0000256" key="7">
    <source>
        <dbReference type="ARBA" id="ARBA00023242"/>
    </source>
</evidence>
<keyword evidence="11" id="KW-1185">Reference proteome</keyword>
<evidence type="ECO:0000256" key="2">
    <source>
        <dbReference type="ARBA" id="ARBA00022723"/>
    </source>
</evidence>
<dbReference type="Pfam" id="PF00172">
    <property type="entry name" value="Zn_clus"/>
    <property type="match status" value="1"/>
</dbReference>
<evidence type="ECO:0000256" key="3">
    <source>
        <dbReference type="ARBA" id="ARBA00022833"/>
    </source>
</evidence>
<dbReference type="RefSeq" id="XP_070913269.1">
    <property type="nucleotide sequence ID" value="XM_071057168.1"/>
</dbReference>
<dbReference type="PANTHER" id="PTHR31313:SF4">
    <property type="entry name" value="CONIDIAL DEVELOPMENT PROTEIN FLUFFY"/>
    <property type="match status" value="1"/>
</dbReference>
<comment type="subcellular location">
    <subcellularLocation>
        <location evidence="1">Nucleus</location>
    </subcellularLocation>
</comment>
<gene>
    <name evidence="10" type="ORF">MFIFM68171_01746</name>
</gene>
<evidence type="ECO:0000313" key="11">
    <source>
        <dbReference type="Proteomes" id="UP001628179"/>
    </source>
</evidence>
<dbReference type="CDD" id="cd12148">
    <property type="entry name" value="fungal_TF_MHR"/>
    <property type="match status" value="1"/>
</dbReference>